<dbReference type="RefSeq" id="WP_201101577.1">
    <property type="nucleotide sequence ID" value="NZ_CP067977.1"/>
</dbReference>
<dbReference type="InterPro" id="IPR011604">
    <property type="entry name" value="PDDEXK-like_dom_sf"/>
</dbReference>
<gene>
    <name evidence="3" type="primary">addB</name>
    <name evidence="3" type="ORF">JIP62_08005</name>
</gene>
<feature type="region of interest" description="Disordered" evidence="1">
    <location>
        <begin position="727"/>
        <end position="751"/>
    </location>
</feature>
<proteinExistence type="predicted"/>
<organism evidence="3 4">
    <name type="scientific">Brevundimonas vitisensis</name>
    <dbReference type="NCBI Taxonomy" id="2800818"/>
    <lineage>
        <taxon>Bacteria</taxon>
        <taxon>Pseudomonadati</taxon>
        <taxon>Pseudomonadota</taxon>
        <taxon>Alphaproteobacteria</taxon>
        <taxon>Caulobacterales</taxon>
        <taxon>Caulobacteraceae</taxon>
        <taxon>Brevundimonas</taxon>
    </lineage>
</organism>
<dbReference type="Pfam" id="PF12705">
    <property type="entry name" value="PDDEXK_1"/>
    <property type="match status" value="1"/>
</dbReference>
<evidence type="ECO:0000259" key="2">
    <source>
        <dbReference type="Pfam" id="PF12705"/>
    </source>
</evidence>
<dbReference type="Proteomes" id="UP000595448">
    <property type="component" value="Chromosome"/>
</dbReference>
<dbReference type="InterPro" id="IPR038726">
    <property type="entry name" value="PDDEXK_AddAB-type"/>
</dbReference>
<dbReference type="Gene3D" id="3.90.320.10">
    <property type="match status" value="1"/>
</dbReference>
<evidence type="ECO:0000313" key="3">
    <source>
        <dbReference type="EMBL" id="QQQ17308.1"/>
    </source>
</evidence>
<dbReference type="NCBIfam" id="TIGR02786">
    <property type="entry name" value="addB_alphas"/>
    <property type="match status" value="1"/>
</dbReference>
<evidence type="ECO:0000313" key="4">
    <source>
        <dbReference type="Proteomes" id="UP000595448"/>
    </source>
</evidence>
<feature type="domain" description="PD-(D/E)XK endonuclease-like" evidence="2">
    <location>
        <begin position="758"/>
        <end position="989"/>
    </location>
</feature>
<reference evidence="3 4" key="1">
    <citation type="submission" date="2021-01" db="EMBL/GenBank/DDBJ databases">
        <title>Brevundimonas vitis sp. nov., an bacterium isolated from grape (Vitis vinifera).</title>
        <authorList>
            <person name="Jiang L."/>
            <person name="Lee J."/>
        </authorList>
    </citation>
    <scope>NUCLEOTIDE SEQUENCE [LARGE SCALE GENOMIC DNA]</scope>
    <source>
        <strain evidence="3 4">GRTSA-9</strain>
    </source>
</reference>
<sequence>MTSRFDPFHGDAPRWWTIAAHRPFLVDLAAGVLDWLGDAAPETLSDAVILLPNRRAARAFTAALAQQAGDRPVLLPQVRPLGDLEEDEPPFAPGELGLDLPPAIAPLTRRFEMARMIVEEFEPGLKPLRALEMADALGGFLDSCQLEEIEDPSRVATLVEGDLAQHWQESARFLGLAIEAWPRRLAALGLVDPAWRKASLLRLLATRWGDDPPTGPVIAAGSTGSVPAAADVLHAVARAPQGCVVLPGLDLGLDARVWAGLGDEDQHPQNALYRLLDRHQVPRDAGRPWFAPAVPSARGLARERLINEALRPARATSDWRAEIARLRAEAAPHQAADPIALGLEGLSVLTLRHEEDAAATLALMMRETLERVQPDGRPSTCALVTPDLALGRRVAARLERWGIVADSSSGTPLSRMPAGVFIDLAARFMAPPTGQKSLKPQTLLALLKSPLIRLEGLDAAPVLEADALRGPAPRDWAEIRKRLLRATQPKRDGDIVSDARKARLAEAQSLADRLEALWAQARLPFDDDGHAPLDQAARTLTELVEALAGQAVWSGPDGEAASGLLSALIEGGASLGTIRSIDFAELVQGLLGDQTVRTGGATHPSLRILGAIEARLVRADRMILAGLEEGVWPNAAPVDPFLSRPMRGALDLPPPERRLGQTAQDFVQAACADEAILVHCERRGGQPAVKSRWLWRLEMMTRGADSPSTPVTLSRPGEVAELARALDAPAPGPPRYAQRPMPRPPVDRRPREMPVTGIERWVRDPYAVYAQRILGLKVMDRPGASAEAMARGNAIHAAIERIVTTWPDTLPEDCAPQIEDFIHQALREAGFEDAAMAREVPLARHCARWLDRFERERRARGATLLIEQTGQMTFDAPVGPFTLTAKADRIELDADGAAVIDFKTGRTPSQKEVLAGFAPQLTLTAAIMAAGGFAPTAPATEATELLYVKITGRGEVGSVADVAKMTGKQTLNAAQLAERELNRLRDGVAAFDDVATPYASWVAPQFMGNFGGNYDHLARVWEWHVVGGEDEAVE</sequence>
<dbReference type="InterPro" id="IPR014153">
    <property type="entry name" value="Ds_break_AddB"/>
</dbReference>
<dbReference type="SUPFAM" id="SSF52540">
    <property type="entry name" value="P-loop containing nucleoside triphosphate hydrolases"/>
    <property type="match status" value="1"/>
</dbReference>
<dbReference type="EMBL" id="CP067977">
    <property type="protein sequence ID" value="QQQ17308.1"/>
    <property type="molecule type" value="Genomic_DNA"/>
</dbReference>
<name>A0ABX7BKT4_9CAUL</name>
<evidence type="ECO:0000256" key="1">
    <source>
        <dbReference type="SAM" id="MobiDB-lite"/>
    </source>
</evidence>
<accession>A0ABX7BKT4</accession>
<dbReference type="InterPro" id="IPR027417">
    <property type="entry name" value="P-loop_NTPase"/>
</dbReference>
<keyword evidence="4" id="KW-1185">Reference proteome</keyword>
<protein>
    <submittedName>
        <fullName evidence="3">Double-strand break repair protein AddB</fullName>
    </submittedName>
</protein>